<dbReference type="AlphaFoldDB" id="A0A8H5M461"/>
<accession>A0A8H5M461</accession>
<gene>
    <name evidence="3" type="ORF">D9615_006151</name>
</gene>
<evidence type="ECO:0000313" key="4">
    <source>
        <dbReference type="Proteomes" id="UP000565441"/>
    </source>
</evidence>
<protein>
    <submittedName>
        <fullName evidence="3">Uncharacterized protein</fullName>
    </submittedName>
</protein>
<proteinExistence type="predicted"/>
<feature type="compositionally biased region" description="Basic and acidic residues" evidence="1">
    <location>
        <begin position="232"/>
        <end position="251"/>
    </location>
</feature>
<name>A0A8H5M461_9AGAR</name>
<dbReference type="OrthoDB" id="3066281at2759"/>
<evidence type="ECO:0000313" key="3">
    <source>
        <dbReference type="EMBL" id="KAF5380046.1"/>
    </source>
</evidence>
<feature type="region of interest" description="Disordered" evidence="1">
    <location>
        <begin position="104"/>
        <end position="255"/>
    </location>
</feature>
<evidence type="ECO:0000256" key="1">
    <source>
        <dbReference type="SAM" id="MobiDB-lite"/>
    </source>
</evidence>
<organism evidence="3 4">
    <name type="scientific">Tricholomella constricta</name>
    <dbReference type="NCBI Taxonomy" id="117010"/>
    <lineage>
        <taxon>Eukaryota</taxon>
        <taxon>Fungi</taxon>
        <taxon>Dikarya</taxon>
        <taxon>Basidiomycota</taxon>
        <taxon>Agaricomycotina</taxon>
        <taxon>Agaricomycetes</taxon>
        <taxon>Agaricomycetidae</taxon>
        <taxon>Agaricales</taxon>
        <taxon>Tricholomatineae</taxon>
        <taxon>Lyophyllaceae</taxon>
        <taxon>Tricholomella</taxon>
    </lineage>
</organism>
<keyword evidence="2" id="KW-0732">Signal</keyword>
<dbReference type="EMBL" id="JAACJP010000014">
    <property type="protein sequence ID" value="KAF5380046.1"/>
    <property type="molecule type" value="Genomic_DNA"/>
</dbReference>
<dbReference type="Proteomes" id="UP000565441">
    <property type="component" value="Unassembled WGS sequence"/>
</dbReference>
<feature type="compositionally biased region" description="Basic and acidic residues" evidence="1">
    <location>
        <begin position="109"/>
        <end position="135"/>
    </location>
</feature>
<comment type="caution">
    <text evidence="3">The sequence shown here is derived from an EMBL/GenBank/DDBJ whole genome shotgun (WGS) entry which is preliminary data.</text>
</comment>
<feature type="compositionally biased region" description="Basic and acidic residues" evidence="1">
    <location>
        <begin position="163"/>
        <end position="176"/>
    </location>
</feature>
<feature type="compositionally biased region" description="Low complexity" evidence="1">
    <location>
        <begin position="188"/>
        <end position="201"/>
    </location>
</feature>
<feature type="compositionally biased region" description="Basic and acidic residues" evidence="1">
    <location>
        <begin position="202"/>
        <end position="211"/>
    </location>
</feature>
<evidence type="ECO:0000256" key="2">
    <source>
        <dbReference type="SAM" id="SignalP"/>
    </source>
</evidence>
<feature type="chain" id="PRO_5034339239" evidence="2">
    <location>
        <begin position="24"/>
        <end position="270"/>
    </location>
</feature>
<feature type="region of interest" description="Disordered" evidence="1">
    <location>
        <begin position="47"/>
        <end position="67"/>
    </location>
</feature>
<keyword evidence="4" id="KW-1185">Reference proteome</keyword>
<reference evidence="3 4" key="1">
    <citation type="journal article" date="2020" name="ISME J.">
        <title>Uncovering the hidden diversity of litter-decomposition mechanisms in mushroom-forming fungi.</title>
        <authorList>
            <person name="Floudas D."/>
            <person name="Bentzer J."/>
            <person name="Ahren D."/>
            <person name="Johansson T."/>
            <person name="Persson P."/>
            <person name="Tunlid A."/>
        </authorList>
    </citation>
    <scope>NUCLEOTIDE SEQUENCE [LARGE SCALE GENOMIC DNA]</scope>
    <source>
        <strain evidence="3 4">CBS 661.87</strain>
    </source>
</reference>
<feature type="signal peptide" evidence="2">
    <location>
        <begin position="1"/>
        <end position="23"/>
    </location>
</feature>
<sequence>MISVASTLLLVSLVFGSVPSAWAAPIGTRDTDVRAMRRMERAENFNPARREHHSATSAVPRADDPAPIVARADDPVTVVARAGAVDPADAAKEPIAKVAIRNMRRHHAKNEQDKDVKPRALPRFKRDAIPRREDATSSNVAREGEKVKRSGHTQGPSPVDGGVRARDVPKHQDNSEHTPPVTAIKRSPAATPTPVADAVVPRNHDGCEHGGDGGGLKACNKKPAPSAQNNTQEKKREEMKETVAKREEKKPGLTRPIAIFRRALAFEDLD</sequence>